<keyword evidence="4 7" id="KW-1133">Transmembrane helix</keyword>
<name>R1EBP7_BOTPV</name>
<evidence type="ECO:0000256" key="7">
    <source>
        <dbReference type="SAM" id="Phobius"/>
    </source>
</evidence>
<evidence type="ECO:0000256" key="2">
    <source>
        <dbReference type="ARBA" id="ARBA00022448"/>
    </source>
</evidence>
<reference evidence="9" key="1">
    <citation type="journal article" date="2013" name="Genome Announc.">
        <title>Draft genome sequence of Neofusicoccum parvum isolate UCR-NP2, a fungal vascular pathogen associated with grapevine cankers.</title>
        <authorList>
            <person name="Blanco-Ulate B."/>
            <person name="Rolshausen P."/>
            <person name="Cantu D."/>
        </authorList>
    </citation>
    <scope>NUCLEOTIDE SEQUENCE [LARGE SCALE GENOMIC DNA]</scope>
    <source>
        <strain evidence="9">UCR-NP2</strain>
    </source>
</reference>
<organism evidence="8 9">
    <name type="scientific">Botryosphaeria parva (strain UCR-NP2)</name>
    <name type="common">Grapevine canker fungus</name>
    <name type="synonym">Neofusicoccum parvum</name>
    <dbReference type="NCBI Taxonomy" id="1287680"/>
    <lineage>
        <taxon>Eukaryota</taxon>
        <taxon>Fungi</taxon>
        <taxon>Dikarya</taxon>
        <taxon>Ascomycota</taxon>
        <taxon>Pezizomycotina</taxon>
        <taxon>Dothideomycetes</taxon>
        <taxon>Dothideomycetes incertae sedis</taxon>
        <taxon>Botryosphaeriales</taxon>
        <taxon>Botryosphaeriaceae</taxon>
        <taxon>Neofusicoccum</taxon>
    </lineage>
</organism>
<feature type="transmembrane region" description="Helical" evidence="7">
    <location>
        <begin position="129"/>
        <end position="149"/>
    </location>
</feature>
<gene>
    <name evidence="8" type="ORF">UCRNP2_8357</name>
</gene>
<evidence type="ECO:0000256" key="5">
    <source>
        <dbReference type="ARBA" id="ARBA00023136"/>
    </source>
</evidence>
<evidence type="ECO:0000313" key="8">
    <source>
        <dbReference type="EMBL" id="EOD44902.1"/>
    </source>
</evidence>
<protein>
    <submittedName>
        <fullName evidence="8">Putative nicotinic acid plasma membrane transporter protein</fullName>
    </submittedName>
</protein>
<dbReference type="Pfam" id="PF07690">
    <property type="entry name" value="MFS_1"/>
    <property type="match status" value="1"/>
</dbReference>
<proteinExistence type="predicted"/>
<dbReference type="PANTHER" id="PTHR43791:SF24">
    <property type="entry name" value="NICOTINIC ACID PLASMA MEMBRANE TRANSPORTER"/>
    <property type="match status" value="1"/>
</dbReference>
<dbReference type="InterPro" id="IPR036259">
    <property type="entry name" value="MFS_trans_sf"/>
</dbReference>
<feature type="transmembrane region" description="Helical" evidence="7">
    <location>
        <begin position="219"/>
        <end position="243"/>
    </location>
</feature>
<keyword evidence="3 7" id="KW-0812">Transmembrane</keyword>
<dbReference type="Proteomes" id="UP000013521">
    <property type="component" value="Unassembled WGS sequence"/>
</dbReference>
<feature type="transmembrane region" description="Helical" evidence="7">
    <location>
        <begin position="193"/>
        <end position="213"/>
    </location>
</feature>
<dbReference type="HOGENOM" id="CLU_900134_0_0_1"/>
<dbReference type="EMBL" id="KB916658">
    <property type="protein sequence ID" value="EOD44902.1"/>
    <property type="molecule type" value="Genomic_DNA"/>
</dbReference>
<dbReference type="InterPro" id="IPR011701">
    <property type="entry name" value="MFS"/>
</dbReference>
<feature type="transmembrane region" description="Helical" evidence="7">
    <location>
        <begin position="169"/>
        <end position="186"/>
    </location>
</feature>
<dbReference type="KEGG" id="npa:UCRNP2_8357"/>
<dbReference type="Gene3D" id="1.20.1250.20">
    <property type="entry name" value="MFS general substrate transporter like domains"/>
    <property type="match status" value="1"/>
</dbReference>
<evidence type="ECO:0000256" key="3">
    <source>
        <dbReference type="ARBA" id="ARBA00022692"/>
    </source>
</evidence>
<evidence type="ECO:0000256" key="4">
    <source>
        <dbReference type="ARBA" id="ARBA00022989"/>
    </source>
</evidence>
<dbReference type="PANTHER" id="PTHR43791">
    <property type="entry name" value="PERMEASE-RELATED"/>
    <property type="match status" value="1"/>
</dbReference>
<dbReference type="OrthoDB" id="2962993at2759"/>
<keyword evidence="2" id="KW-0813">Transport</keyword>
<evidence type="ECO:0000256" key="6">
    <source>
        <dbReference type="SAM" id="MobiDB-lite"/>
    </source>
</evidence>
<feature type="region of interest" description="Disordered" evidence="6">
    <location>
        <begin position="289"/>
        <end position="309"/>
    </location>
</feature>
<dbReference type="GO" id="GO:0022857">
    <property type="term" value="F:transmembrane transporter activity"/>
    <property type="evidence" value="ECO:0007669"/>
    <property type="project" value="InterPro"/>
</dbReference>
<evidence type="ECO:0000256" key="1">
    <source>
        <dbReference type="ARBA" id="ARBA00004141"/>
    </source>
</evidence>
<accession>R1EBP7</accession>
<keyword evidence="5 7" id="KW-0472">Membrane</keyword>
<dbReference type="SUPFAM" id="SSF103473">
    <property type="entry name" value="MFS general substrate transporter"/>
    <property type="match status" value="2"/>
</dbReference>
<dbReference type="GO" id="GO:0016020">
    <property type="term" value="C:membrane"/>
    <property type="evidence" value="ECO:0007669"/>
    <property type="project" value="UniProtKB-SubCell"/>
</dbReference>
<dbReference type="AlphaFoldDB" id="R1EBP7"/>
<sequence>MADRKSFEIEGEVKNDVETASAELSIDPVAEKRLVRKLDMWLAPMMVLFFLVSYLDRSNIGNAAIAGMNEDLKLDGNKLNVAVTVFYAWWLRDDEKALMRIRHERAKVYHGSEVFDKSEIKLAFKDPKVWLSAFCQFCANICSFGFSTFLPKIINGFGYSSVRTQLLTVPVYAWAAVIYVAVSFLSDHINRRAVFMVPMAMVTMTGYALLIGVSMSSTAVLYFATFVTATGIYCVVGLNVTWISNSNAGYFKRATAIGLQQTIGNRYSVMWLTLWSLNRKRDKMSVEQKAKEIDGGKRGDAHPDFRYNL</sequence>
<dbReference type="eggNOG" id="KOG2533">
    <property type="taxonomic scope" value="Eukaryota"/>
</dbReference>
<evidence type="ECO:0000313" key="9">
    <source>
        <dbReference type="Proteomes" id="UP000013521"/>
    </source>
</evidence>
<comment type="subcellular location">
    <subcellularLocation>
        <location evidence="1">Membrane</location>
        <topology evidence="1">Multi-pass membrane protein</topology>
    </subcellularLocation>
</comment>